<feature type="signal peptide" evidence="1">
    <location>
        <begin position="1"/>
        <end position="23"/>
    </location>
</feature>
<protein>
    <recommendedName>
        <fullName evidence="4">Spondin domain-containing protein</fullName>
    </recommendedName>
</protein>
<sequence length="233" mass="25711">MLITPHIHCVGFIFAVLISTVHAMPTPAPLPSEPPDTLAPLRNVPPGGALMPILPSIWDVPTPGYIPQGTTLEHISMGPGPRYRVTFLQVNSRNFEVATMDFARYPHHVMAGTFTKRVIGTTISGVLGKTETGNFYTNRECPDGAADGTTIFVIEGGICGPWPCIGWRSTAGRGQPAESSIYHKIDTIPDRLPELEPGTRARPEALDLDFWNRFPRAKFLENWVWLKAEIDLR</sequence>
<dbReference type="EMBL" id="JADNRY010000145">
    <property type="protein sequence ID" value="KAF9063476.1"/>
    <property type="molecule type" value="Genomic_DNA"/>
</dbReference>
<feature type="chain" id="PRO_5040180215" description="Spondin domain-containing protein" evidence="1">
    <location>
        <begin position="24"/>
        <end position="233"/>
    </location>
</feature>
<reference evidence="2" key="1">
    <citation type="submission" date="2020-11" db="EMBL/GenBank/DDBJ databases">
        <authorList>
            <consortium name="DOE Joint Genome Institute"/>
            <person name="Ahrendt S."/>
            <person name="Riley R."/>
            <person name="Andreopoulos W."/>
            <person name="Labutti K."/>
            <person name="Pangilinan J."/>
            <person name="Ruiz-Duenas F.J."/>
            <person name="Barrasa J.M."/>
            <person name="Sanchez-Garcia M."/>
            <person name="Camarero S."/>
            <person name="Miyauchi S."/>
            <person name="Serrano A."/>
            <person name="Linde D."/>
            <person name="Babiker R."/>
            <person name="Drula E."/>
            <person name="Ayuso-Fernandez I."/>
            <person name="Pacheco R."/>
            <person name="Padilla G."/>
            <person name="Ferreira P."/>
            <person name="Barriuso J."/>
            <person name="Kellner H."/>
            <person name="Castanera R."/>
            <person name="Alfaro M."/>
            <person name="Ramirez L."/>
            <person name="Pisabarro A.G."/>
            <person name="Kuo A."/>
            <person name="Tritt A."/>
            <person name="Lipzen A."/>
            <person name="He G."/>
            <person name="Yan M."/>
            <person name="Ng V."/>
            <person name="Cullen D."/>
            <person name="Martin F."/>
            <person name="Rosso M.-N."/>
            <person name="Henrissat B."/>
            <person name="Hibbett D."/>
            <person name="Martinez A.T."/>
            <person name="Grigoriev I.V."/>
        </authorList>
    </citation>
    <scope>NUCLEOTIDE SEQUENCE</scope>
    <source>
        <strain evidence="2">AH 40177</strain>
    </source>
</reference>
<organism evidence="2 3">
    <name type="scientific">Rhodocollybia butyracea</name>
    <dbReference type="NCBI Taxonomy" id="206335"/>
    <lineage>
        <taxon>Eukaryota</taxon>
        <taxon>Fungi</taxon>
        <taxon>Dikarya</taxon>
        <taxon>Basidiomycota</taxon>
        <taxon>Agaricomycotina</taxon>
        <taxon>Agaricomycetes</taxon>
        <taxon>Agaricomycetidae</taxon>
        <taxon>Agaricales</taxon>
        <taxon>Marasmiineae</taxon>
        <taxon>Omphalotaceae</taxon>
        <taxon>Rhodocollybia</taxon>
    </lineage>
</organism>
<dbReference type="AlphaFoldDB" id="A0A9P5PHH1"/>
<evidence type="ECO:0000313" key="2">
    <source>
        <dbReference type="EMBL" id="KAF9063476.1"/>
    </source>
</evidence>
<dbReference type="Proteomes" id="UP000772434">
    <property type="component" value="Unassembled WGS sequence"/>
</dbReference>
<accession>A0A9P5PHH1</accession>
<gene>
    <name evidence="2" type="ORF">BDP27DRAFT_1478221</name>
</gene>
<evidence type="ECO:0008006" key="4">
    <source>
        <dbReference type="Google" id="ProtNLM"/>
    </source>
</evidence>
<name>A0A9P5PHH1_9AGAR</name>
<keyword evidence="3" id="KW-1185">Reference proteome</keyword>
<evidence type="ECO:0000313" key="3">
    <source>
        <dbReference type="Proteomes" id="UP000772434"/>
    </source>
</evidence>
<comment type="caution">
    <text evidence="2">The sequence shown here is derived from an EMBL/GenBank/DDBJ whole genome shotgun (WGS) entry which is preliminary data.</text>
</comment>
<proteinExistence type="predicted"/>
<keyword evidence="1" id="KW-0732">Signal</keyword>
<evidence type="ECO:0000256" key="1">
    <source>
        <dbReference type="SAM" id="SignalP"/>
    </source>
</evidence>